<dbReference type="InterPro" id="IPR027417">
    <property type="entry name" value="P-loop_NTPase"/>
</dbReference>
<evidence type="ECO:0000256" key="6">
    <source>
        <dbReference type="ARBA" id="ARBA00023136"/>
    </source>
</evidence>
<dbReference type="Gene3D" id="3.40.50.300">
    <property type="entry name" value="P-loop containing nucleotide triphosphate hydrolases"/>
    <property type="match status" value="1"/>
</dbReference>
<evidence type="ECO:0000256" key="1">
    <source>
        <dbReference type="ARBA" id="ARBA00004651"/>
    </source>
</evidence>
<dbReference type="PANTHER" id="PTHR24221">
    <property type="entry name" value="ATP-BINDING CASSETTE SUB-FAMILY B"/>
    <property type="match status" value="1"/>
</dbReference>
<dbReference type="Pfam" id="PF00664">
    <property type="entry name" value="ABC_membrane"/>
    <property type="match status" value="1"/>
</dbReference>
<evidence type="ECO:0000259" key="10">
    <source>
        <dbReference type="PROSITE" id="PS50990"/>
    </source>
</evidence>
<dbReference type="PANTHER" id="PTHR24221:SF248">
    <property type="entry name" value="ABC TRANSPORTER TRANSMEMBRANE REGION"/>
    <property type="match status" value="1"/>
</dbReference>
<comment type="subcellular location">
    <subcellularLocation>
        <location evidence="1">Cell membrane</location>
        <topology evidence="1">Multi-pass membrane protein</topology>
    </subcellularLocation>
</comment>
<organism evidence="11 12">
    <name type="scientific">Vreelandella lutescens</name>
    <dbReference type="NCBI Taxonomy" id="1602943"/>
    <lineage>
        <taxon>Bacteria</taxon>
        <taxon>Pseudomonadati</taxon>
        <taxon>Pseudomonadota</taxon>
        <taxon>Gammaproteobacteria</taxon>
        <taxon>Oceanospirillales</taxon>
        <taxon>Halomonadaceae</taxon>
        <taxon>Vreelandella</taxon>
    </lineage>
</organism>
<protein>
    <submittedName>
        <fullName evidence="11">ABC transporter</fullName>
    </submittedName>
</protein>
<evidence type="ECO:0000256" key="2">
    <source>
        <dbReference type="ARBA" id="ARBA00022692"/>
    </source>
</evidence>
<keyword evidence="6 7" id="KW-0472">Membrane</keyword>
<dbReference type="InterPro" id="IPR003593">
    <property type="entry name" value="AAA+_ATPase"/>
</dbReference>
<evidence type="ECO:0000256" key="3">
    <source>
        <dbReference type="ARBA" id="ARBA00022741"/>
    </source>
</evidence>
<dbReference type="PROSITE" id="PS50929">
    <property type="entry name" value="ABC_TM1F"/>
    <property type="match status" value="1"/>
</dbReference>
<dbReference type="NCBIfam" id="TIGR03375">
    <property type="entry name" value="type_I_sec_LssB"/>
    <property type="match status" value="1"/>
</dbReference>
<accession>A0ABQ1P4C7</accession>
<keyword evidence="12" id="KW-1185">Reference proteome</keyword>
<comment type="caution">
    <text evidence="11">The sequence shown here is derived from an EMBL/GenBank/DDBJ whole genome shotgun (WGS) entry which is preliminary data.</text>
</comment>
<evidence type="ECO:0000313" key="11">
    <source>
        <dbReference type="EMBL" id="GGC90060.1"/>
    </source>
</evidence>
<evidence type="ECO:0000259" key="9">
    <source>
        <dbReference type="PROSITE" id="PS50929"/>
    </source>
</evidence>
<feature type="domain" description="Peptidase C39" evidence="10">
    <location>
        <begin position="43"/>
        <end position="166"/>
    </location>
</feature>
<dbReference type="InterPro" id="IPR011527">
    <property type="entry name" value="ABC1_TM_dom"/>
</dbReference>
<dbReference type="Proteomes" id="UP000597301">
    <property type="component" value="Unassembled WGS sequence"/>
</dbReference>
<feature type="domain" description="ABC transmembrane type-1" evidence="9">
    <location>
        <begin position="203"/>
        <end position="481"/>
    </location>
</feature>
<name>A0ABQ1P4C7_9GAMM</name>
<evidence type="ECO:0000256" key="5">
    <source>
        <dbReference type="ARBA" id="ARBA00022989"/>
    </source>
</evidence>
<dbReference type="SMART" id="SM00382">
    <property type="entry name" value="AAA"/>
    <property type="match status" value="1"/>
</dbReference>
<evidence type="ECO:0000256" key="7">
    <source>
        <dbReference type="SAM" id="Phobius"/>
    </source>
</evidence>
<gene>
    <name evidence="11" type="ORF">GCM10011382_20470</name>
</gene>
<keyword evidence="3" id="KW-0547">Nucleotide-binding</keyword>
<dbReference type="InterPro" id="IPR005074">
    <property type="entry name" value="Peptidase_C39"/>
</dbReference>
<proteinExistence type="predicted"/>
<dbReference type="InterPro" id="IPR003439">
    <property type="entry name" value="ABC_transporter-like_ATP-bd"/>
</dbReference>
<evidence type="ECO:0000256" key="4">
    <source>
        <dbReference type="ARBA" id="ARBA00022840"/>
    </source>
</evidence>
<feature type="transmembrane region" description="Helical" evidence="7">
    <location>
        <begin position="308"/>
        <end position="331"/>
    </location>
</feature>
<keyword evidence="5 7" id="KW-1133">Transmembrane helix</keyword>
<keyword evidence="2 7" id="KW-0812">Transmembrane</keyword>
<dbReference type="InterPro" id="IPR036640">
    <property type="entry name" value="ABC1_TM_sf"/>
</dbReference>
<feature type="transmembrane region" description="Helical" evidence="7">
    <location>
        <begin position="237"/>
        <end position="254"/>
    </location>
</feature>
<dbReference type="CDD" id="cd03245">
    <property type="entry name" value="ABCC_bacteriocin_exporters"/>
    <property type="match status" value="1"/>
</dbReference>
<dbReference type="PROSITE" id="PS50990">
    <property type="entry name" value="PEPTIDASE_C39"/>
    <property type="match status" value="1"/>
</dbReference>
<dbReference type="PROSITE" id="PS50893">
    <property type="entry name" value="ABC_TRANSPORTER_2"/>
    <property type="match status" value="1"/>
</dbReference>
<dbReference type="Pfam" id="PF03412">
    <property type="entry name" value="Peptidase_C39"/>
    <property type="match status" value="1"/>
</dbReference>
<dbReference type="Gene3D" id="3.90.70.10">
    <property type="entry name" value="Cysteine proteinases"/>
    <property type="match status" value="1"/>
</dbReference>
<dbReference type="InterPro" id="IPR017750">
    <property type="entry name" value="ATPase_T1SS"/>
</dbReference>
<reference evidence="12" key="1">
    <citation type="journal article" date="2019" name="Int. J. Syst. Evol. Microbiol.">
        <title>The Global Catalogue of Microorganisms (GCM) 10K type strain sequencing project: providing services to taxonomists for standard genome sequencing and annotation.</title>
        <authorList>
            <consortium name="The Broad Institute Genomics Platform"/>
            <consortium name="The Broad Institute Genome Sequencing Center for Infectious Disease"/>
            <person name="Wu L."/>
            <person name="Ma J."/>
        </authorList>
    </citation>
    <scope>NUCLEOTIDE SEQUENCE [LARGE SCALE GENOMIC DNA]</scope>
    <source>
        <strain evidence="12">CGMCC 1.15122</strain>
    </source>
</reference>
<dbReference type="CDD" id="cd02421">
    <property type="entry name" value="Peptidase_C39_likeD"/>
    <property type="match status" value="1"/>
</dbReference>
<dbReference type="Gene3D" id="1.20.1560.10">
    <property type="entry name" value="ABC transporter type 1, transmembrane domain"/>
    <property type="match status" value="1"/>
</dbReference>
<dbReference type="SUPFAM" id="SSF90123">
    <property type="entry name" value="ABC transporter transmembrane region"/>
    <property type="match status" value="1"/>
</dbReference>
<feature type="transmembrane region" description="Helical" evidence="7">
    <location>
        <begin position="203"/>
        <end position="225"/>
    </location>
</feature>
<dbReference type="InterPro" id="IPR039421">
    <property type="entry name" value="Type_1_exporter"/>
</dbReference>
<evidence type="ECO:0000259" key="8">
    <source>
        <dbReference type="PROSITE" id="PS50893"/>
    </source>
</evidence>
<dbReference type="SUPFAM" id="SSF52540">
    <property type="entry name" value="P-loop containing nucleoside triphosphate hydrolases"/>
    <property type="match status" value="1"/>
</dbReference>
<keyword evidence="4" id="KW-0067">ATP-binding</keyword>
<dbReference type="Pfam" id="PF00005">
    <property type="entry name" value="ABC_tran"/>
    <property type="match status" value="1"/>
</dbReference>
<dbReference type="EMBL" id="BMHM01000003">
    <property type="protein sequence ID" value="GGC90060.1"/>
    <property type="molecule type" value="Genomic_DNA"/>
</dbReference>
<evidence type="ECO:0000313" key="12">
    <source>
        <dbReference type="Proteomes" id="UP000597301"/>
    </source>
</evidence>
<sequence length="752" mass="81546">MHSTERGDEPLNVYLGNEVFVTQANLHNTDAVHSLSDETSTSEQETGDELLECLKAIASFHQHDVSSEALRAGLPLEQGRLTPSVFGRAASRAGLSARIVKSRLSGLNPALFPAILLLEPGRACVLLGLDVKQKKARVIFPELSESDVEISLDELYTGYSGEAIYVRPKFLADNASEPGVKKRRDQHWFWGVIRENRRLYRDIVLGSVAINLFAIAMPLFVLNVYDRVVPNQATETLWVLAIGIFIVLCFDLALRLMRSSFVDLAASRADVKLSSAIMAKSLGLRLEERPASTGSFTSTLQSFESVRAFIGSATILGIVDLPFVLMFAAIIALINPWLVLPVLVGIVIVLLYALAAQGKLHELSQTTWEVGAQRNSLLVESISQLENVKALRAESRIQRHWEKASAFLSKTGAQLKMVSTSVSNVAQWAQHSVAVCVIIVGVYQIIEGNLTQGGLIAAYMLSSRAMAPISQAAALLAQYHQSSTALDSLNAVMDKKVERHEGKAYVEKPSFAGNIRLEKVTLRYPNEERDALKDVSITVKAGEKVALLGRIGCGKSSLNKLVLGFYQPTSGAVLVDNVDIRQLDPLQLRRHIGYVPQDVSLFSGSLRDNIVAGGGSERVDDEALLRAIELAGLESLVNSHPHGVDLQVGERGQALSGGQKQSVAIARALVQDPPILLLDEPTSSMDNASEEAFKANLKNVAAGKTILVVTHRTSLLSLVDRIIVMDAGKVVADGPRDTVVEALRKGQIGRAS</sequence>
<dbReference type="CDD" id="cd18587">
    <property type="entry name" value="ABC_6TM_LapB_like"/>
    <property type="match status" value="1"/>
</dbReference>
<feature type="domain" description="ABC transporter" evidence="8">
    <location>
        <begin position="515"/>
        <end position="752"/>
    </location>
</feature>
<feature type="transmembrane region" description="Helical" evidence="7">
    <location>
        <begin position="337"/>
        <end position="355"/>
    </location>
</feature>